<evidence type="ECO:0000313" key="2">
    <source>
        <dbReference type="Proteomes" id="UP001445076"/>
    </source>
</evidence>
<keyword evidence="2" id="KW-1185">Reference proteome</keyword>
<reference evidence="1 2" key="1">
    <citation type="journal article" date="2024" name="BMC Genomics">
        <title>Genome assembly of redclaw crayfish (Cherax quadricarinatus) provides insights into its immune adaptation and hypoxia tolerance.</title>
        <authorList>
            <person name="Liu Z."/>
            <person name="Zheng J."/>
            <person name="Li H."/>
            <person name="Fang K."/>
            <person name="Wang S."/>
            <person name="He J."/>
            <person name="Zhou D."/>
            <person name="Weng S."/>
            <person name="Chi M."/>
            <person name="Gu Z."/>
            <person name="He J."/>
            <person name="Li F."/>
            <person name="Wang M."/>
        </authorList>
    </citation>
    <scope>NUCLEOTIDE SEQUENCE [LARGE SCALE GENOMIC DNA]</scope>
    <source>
        <strain evidence="1">ZL_2023a</strain>
    </source>
</reference>
<dbReference type="AlphaFoldDB" id="A0AAW0XNF1"/>
<proteinExistence type="predicted"/>
<gene>
    <name evidence="1" type="ORF">OTU49_002526</name>
</gene>
<dbReference type="EMBL" id="JARKIK010000031">
    <property type="protein sequence ID" value="KAK8741160.1"/>
    <property type="molecule type" value="Genomic_DNA"/>
</dbReference>
<sequence>MYLNLHIHVHCILAVTKVTILKDDYVMQSVCYINKKFQTYNNLSHHMNNHGYSGRLVAPMALWALFFKASHTSNAVTVNTVTALLHTWKPMTLFPLTSKLNIPINL</sequence>
<dbReference type="Proteomes" id="UP001445076">
    <property type="component" value="Unassembled WGS sequence"/>
</dbReference>
<comment type="caution">
    <text evidence="1">The sequence shown here is derived from an EMBL/GenBank/DDBJ whole genome shotgun (WGS) entry which is preliminary data.</text>
</comment>
<accession>A0AAW0XNF1</accession>
<organism evidence="1 2">
    <name type="scientific">Cherax quadricarinatus</name>
    <name type="common">Australian red claw crayfish</name>
    <dbReference type="NCBI Taxonomy" id="27406"/>
    <lineage>
        <taxon>Eukaryota</taxon>
        <taxon>Metazoa</taxon>
        <taxon>Ecdysozoa</taxon>
        <taxon>Arthropoda</taxon>
        <taxon>Crustacea</taxon>
        <taxon>Multicrustacea</taxon>
        <taxon>Malacostraca</taxon>
        <taxon>Eumalacostraca</taxon>
        <taxon>Eucarida</taxon>
        <taxon>Decapoda</taxon>
        <taxon>Pleocyemata</taxon>
        <taxon>Astacidea</taxon>
        <taxon>Parastacoidea</taxon>
        <taxon>Parastacidae</taxon>
        <taxon>Cherax</taxon>
    </lineage>
</organism>
<name>A0AAW0XNF1_CHEQU</name>
<evidence type="ECO:0000313" key="1">
    <source>
        <dbReference type="EMBL" id="KAK8741160.1"/>
    </source>
</evidence>
<protein>
    <submittedName>
        <fullName evidence="1">Uncharacterized protein</fullName>
    </submittedName>
</protein>